<dbReference type="AlphaFoldDB" id="A0A1J5QWV8"/>
<comment type="caution">
    <text evidence="2">The sequence shown here is derived from an EMBL/GenBank/DDBJ whole genome shotgun (WGS) entry which is preliminary data.</text>
</comment>
<evidence type="ECO:0000313" key="2">
    <source>
        <dbReference type="EMBL" id="OIQ80373.1"/>
    </source>
</evidence>
<feature type="region of interest" description="Disordered" evidence="1">
    <location>
        <begin position="212"/>
        <end position="272"/>
    </location>
</feature>
<protein>
    <submittedName>
        <fullName evidence="2">Uncharacterized protein</fullName>
    </submittedName>
</protein>
<sequence>MAGVPQNAGADRQAVTLCRRARGQQKRRRAIRDRRGIGGGHRAILAEGGLQQRDLFGARLAGLFIRADGGLTLAVADRHRRDFTGERARGLCGQCIRQRPQRVSVLIGAGELKRFGAIFGECAHQAAFVIGVLQPVEEHVSDRLRMAQPGPRPHLGQKVGGVGHAFHPARDHDAGLPQGDLVKRHHRRLHARAAHLVQRGRGNPFVKARVKSGLPRGGLTQPGGQNATHQQFFDQSRRSATQRRCDRRTAKPRGVSLGKDTLKPAHRRARRTRDHHIHRFVLHHLTLAYRMVRIGV</sequence>
<gene>
    <name evidence="2" type="ORF">GALL_378660</name>
</gene>
<accession>A0A1J5QWV8</accession>
<organism evidence="2">
    <name type="scientific">mine drainage metagenome</name>
    <dbReference type="NCBI Taxonomy" id="410659"/>
    <lineage>
        <taxon>unclassified sequences</taxon>
        <taxon>metagenomes</taxon>
        <taxon>ecological metagenomes</taxon>
    </lineage>
</organism>
<name>A0A1J5QWV8_9ZZZZ</name>
<dbReference type="EMBL" id="MLJW01001069">
    <property type="protein sequence ID" value="OIQ80373.1"/>
    <property type="molecule type" value="Genomic_DNA"/>
</dbReference>
<evidence type="ECO:0000256" key="1">
    <source>
        <dbReference type="SAM" id="MobiDB-lite"/>
    </source>
</evidence>
<reference evidence="2" key="1">
    <citation type="submission" date="2016-10" db="EMBL/GenBank/DDBJ databases">
        <title>Sequence of Gallionella enrichment culture.</title>
        <authorList>
            <person name="Poehlein A."/>
            <person name="Muehling M."/>
            <person name="Daniel R."/>
        </authorList>
    </citation>
    <scope>NUCLEOTIDE SEQUENCE</scope>
</reference>
<proteinExistence type="predicted"/>
<feature type="compositionally biased region" description="Polar residues" evidence="1">
    <location>
        <begin position="222"/>
        <end position="234"/>
    </location>
</feature>